<keyword evidence="2" id="KW-1185">Reference proteome</keyword>
<dbReference type="RefSeq" id="WP_324697585.1">
    <property type="nucleotide sequence ID" value="NZ_JAYMYJ010000145.1"/>
</dbReference>
<comment type="caution">
    <text evidence="1">The sequence shown here is derived from an EMBL/GenBank/DDBJ whole genome shotgun (WGS) entry which is preliminary data.</text>
</comment>
<reference evidence="1 2" key="2">
    <citation type="submission" date="2024-01" db="EMBL/GenBank/DDBJ databases">
        <authorList>
            <person name="Xie X."/>
        </authorList>
    </citation>
    <scope>NUCLEOTIDE SEQUENCE [LARGE SCALE GENOMIC DNA]</scope>
    <source>
        <strain evidence="1">SCUT-1</strain>
    </source>
</reference>
<dbReference type="Proteomes" id="UP001308005">
    <property type="component" value="Unassembled WGS sequence"/>
</dbReference>
<evidence type="ECO:0000313" key="2">
    <source>
        <dbReference type="Proteomes" id="UP001308005"/>
    </source>
</evidence>
<name>A0ABU6D2V3_9GAMM</name>
<gene>
    <name evidence="1" type="ORF">VSS37_18555</name>
</gene>
<organism evidence="1 2">
    <name type="scientific">Candidatus Thiothrix phosphatis</name>
    <dbReference type="NCBI Taxonomy" id="3112415"/>
    <lineage>
        <taxon>Bacteria</taxon>
        <taxon>Pseudomonadati</taxon>
        <taxon>Pseudomonadota</taxon>
        <taxon>Gammaproteobacteria</taxon>
        <taxon>Thiotrichales</taxon>
        <taxon>Thiotrichaceae</taxon>
        <taxon>Thiothrix</taxon>
    </lineage>
</organism>
<evidence type="ECO:0000313" key="1">
    <source>
        <dbReference type="EMBL" id="MEB4592988.1"/>
    </source>
</evidence>
<sequence>MNEEIEFWVAGVPVVPAINILIAECPHCRHTQEVSKTITIPMPVHECEMCHGKFSASSSMKWEGNKVDLASHKKPQSNHLDQLGLFGGLAT</sequence>
<accession>A0ABU6D2V3</accession>
<dbReference type="EMBL" id="JAYMYJ010000145">
    <property type="protein sequence ID" value="MEB4592988.1"/>
    <property type="molecule type" value="Genomic_DNA"/>
</dbReference>
<protein>
    <submittedName>
        <fullName evidence="1">Uncharacterized protein</fullName>
    </submittedName>
</protein>
<reference evidence="2" key="1">
    <citation type="submission" date="2023-07" db="EMBL/GenBank/DDBJ databases">
        <title>The carbon used by Thiothrix.</title>
        <authorList>
            <person name="Chen L."/>
        </authorList>
    </citation>
    <scope>NUCLEOTIDE SEQUENCE [LARGE SCALE GENOMIC DNA]</scope>
</reference>
<proteinExistence type="predicted"/>